<evidence type="ECO:0000313" key="3">
    <source>
        <dbReference type="EMBL" id="KKQ71744.1"/>
    </source>
</evidence>
<feature type="compositionally biased region" description="Basic residues" evidence="1">
    <location>
        <begin position="28"/>
        <end position="41"/>
    </location>
</feature>
<evidence type="ECO:0000256" key="2">
    <source>
        <dbReference type="SAM" id="Phobius"/>
    </source>
</evidence>
<reference evidence="3 4" key="1">
    <citation type="journal article" date="2015" name="Nature">
        <title>rRNA introns, odd ribosomes, and small enigmatic genomes across a large radiation of phyla.</title>
        <authorList>
            <person name="Brown C.T."/>
            <person name="Hug L.A."/>
            <person name="Thomas B.C."/>
            <person name="Sharon I."/>
            <person name="Castelle C.J."/>
            <person name="Singh A."/>
            <person name="Wilkins M.J."/>
            <person name="Williams K.H."/>
            <person name="Banfield J.F."/>
        </authorList>
    </citation>
    <scope>NUCLEOTIDE SEQUENCE [LARGE SCALE GENOMIC DNA]</scope>
</reference>
<sequence length="249" mass="28882">MPRAKDLDTVAPDDFLNSTLKSPLPPRPIKKPQNKKIKHLHQSSNGKSHSAQFRQNVYGILGKTKHPFSSFLVKPKVFNFRERDTDEEIILVLRRHWITNLTWILITLSMIIAPILLTTVPLLESFPPAYQFISIIFWYLITFIYSFEQLLSWYFNVYIITDERVIDIDFNNLLSKNFSEAKISMIQDVTSTIIGVSQTFFNFGNIQIQTAAEVPEITFEKVPNPEIIIKVLGQLRQEEELENIEGRVK</sequence>
<feature type="transmembrane region" description="Helical" evidence="2">
    <location>
        <begin position="101"/>
        <end position="123"/>
    </location>
</feature>
<accession>A0A0G0MDD2</accession>
<organism evidence="3 4">
    <name type="scientific">Candidatus Shapirobacteria bacterium GW2011_GWE2_38_30</name>
    <dbReference type="NCBI Taxonomy" id="1618490"/>
    <lineage>
        <taxon>Bacteria</taxon>
        <taxon>Candidatus Shapironibacteriota</taxon>
    </lineage>
</organism>
<feature type="region of interest" description="Disordered" evidence="1">
    <location>
        <begin position="1"/>
        <end position="50"/>
    </location>
</feature>
<protein>
    <recommendedName>
        <fullName evidence="5">DUF304 domain-containing protein</fullName>
    </recommendedName>
</protein>
<dbReference type="EMBL" id="LBUT01000001">
    <property type="protein sequence ID" value="KKQ71744.1"/>
    <property type="molecule type" value="Genomic_DNA"/>
</dbReference>
<evidence type="ECO:0000313" key="4">
    <source>
        <dbReference type="Proteomes" id="UP000034406"/>
    </source>
</evidence>
<dbReference type="STRING" id="1618490.US90_C0001G0075"/>
<keyword evidence="2" id="KW-1133">Transmembrane helix</keyword>
<proteinExistence type="predicted"/>
<keyword evidence="2" id="KW-0812">Transmembrane</keyword>
<name>A0A0G0MDD2_9BACT</name>
<keyword evidence="2" id="KW-0472">Membrane</keyword>
<dbReference type="Proteomes" id="UP000034406">
    <property type="component" value="Unassembled WGS sequence"/>
</dbReference>
<feature type="transmembrane region" description="Helical" evidence="2">
    <location>
        <begin position="129"/>
        <end position="147"/>
    </location>
</feature>
<evidence type="ECO:0000256" key="1">
    <source>
        <dbReference type="SAM" id="MobiDB-lite"/>
    </source>
</evidence>
<comment type="caution">
    <text evidence="3">The sequence shown here is derived from an EMBL/GenBank/DDBJ whole genome shotgun (WGS) entry which is preliminary data.</text>
</comment>
<gene>
    <name evidence="3" type="ORF">US90_C0001G0075</name>
</gene>
<evidence type="ECO:0008006" key="5">
    <source>
        <dbReference type="Google" id="ProtNLM"/>
    </source>
</evidence>
<dbReference type="AlphaFoldDB" id="A0A0G0MDD2"/>